<dbReference type="AlphaFoldDB" id="Q3AT80"/>
<proteinExistence type="predicted"/>
<dbReference type="InterPro" id="IPR010916">
    <property type="entry name" value="TonB_box_CS"/>
</dbReference>
<accession>Q3AT80</accession>
<organism evidence="1">
    <name type="scientific">Chlorobium chlorochromatii (strain CaD3)</name>
    <dbReference type="NCBI Taxonomy" id="340177"/>
    <lineage>
        <taxon>Bacteria</taxon>
        <taxon>Pseudomonadati</taxon>
        <taxon>Chlorobiota</taxon>
        <taxon>Chlorobiia</taxon>
        <taxon>Chlorobiales</taxon>
        <taxon>Chlorobiaceae</taxon>
        <taxon>Chlorobium/Pelodictyon group</taxon>
        <taxon>Chlorobium</taxon>
    </lineage>
</organism>
<sequence length="65" mass="6718">MADETKTTGQGGVKGDFATILVGVGTILDNTIEPLSKILVQTLDSLTVVAKQILEGVNSSLGCKK</sequence>
<dbReference type="KEGG" id="cch:Cag_0522"/>
<dbReference type="PROSITE" id="PS00430">
    <property type="entry name" value="TONB_DEPENDENT_REC_1"/>
    <property type="match status" value="1"/>
</dbReference>
<gene>
    <name evidence="1" type="ordered locus">Cag_0522</name>
</gene>
<dbReference type="OrthoDB" id="595446at2"/>
<dbReference type="STRING" id="340177.Cag_0522"/>
<name>Q3AT80_CHLCH</name>
<dbReference type="HOGENOM" id="CLU_2750411_0_0_10"/>
<protein>
    <submittedName>
        <fullName evidence="1">Uncharacterized protein</fullName>
    </submittedName>
</protein>
<reference evidence="1" key="1">
    <citation type="submission" date="2005-08" db="EMBL/GenBank/DDBJ databases">
        <title>Complete sequence of Chlorobium chlorochromatii CaD3.</title>
        <authorList>
            <person name="Copeland A."/>
            <person name="Lucas S."/>
            <person name="Lapidus A."/>
            <person name="Barry K."/>
            <person name="Detter J.C."/>
            <person name="Glavina T."/>
            <person name="Hammon N."/>
            <person name="Israni S."/>
            <person name="Pitluck S."/>
            <person name="Bryant D."/>
            <person name="Schmutz J."/>
            <person name="Larimer F."/>
            <person name="Land M."/>
            <person name="Kyrpides N."/>
            <person name="Ivanova N."/>
            <person name="Richardson P."/>
        </authorList>
    </citation>
    <scope>NUCLEOTIDE SEQUENCE [LARGE SCALE GENOMIC DNA]</scope>
    <source>
        <strain evidence="1">CaD3</strain>
    </source>
</reference>
<dbReference type="EMBL" id="CP000108">
    <property type="protein sequence ID" value="ABB27795.1"/>
    <property type="molecule type" value="Genomic_DNA"/>
</dbReference>
<evidence type="ECO:0000313" key="1">
    <source>
        <dbReference type="EMBL" id="ABB27795.1"/>
    </source>
</evidence>